<keyword evidence="4" id="KW-0479">Metal-binding</keyword>
<sequence length="417" mass="44786">MATQVSLSPEIARRIPGEVNAVYNAMVQVRRHLHALLIANPELGYEEYETAKLIVEKLRGMTGLEIYQGVGKTGVVAILRGKQQHPCILLRADMDCLGIDEDQTKYEYASQKPGHHHACGHDGHVSMLLGAAQVITDRYGDGSLAGTIKFMFQPAEEGGAGAKAMINDGLLKLGGVEVDEVYGQHLGSNIPLGEVLVGIGPFMAGSDAVDITITGVGGHGAYPQLTKDAVLVQAAMIQNLHTIVSRNVAPDQLGVLSIGHTSAGSVRNAVASQAKLLGTVRTVDPTVQKIMQKRINEIADGISHAYGCKCHVDYTNQYPPTINVGEGPFQLVQDVAAKIVGNRVRISKTPQMGAEDFSFLLQEKPGNFWFIGAAPTTDLGAHPHHSPLFDFNEEAMKIGSSMFVELIESRMKLPAKI</sequence>
<comment type="similarity">
    <text evidence="2">Belongs to the peptidase M20A family.</text>
</comment>
<dbReference type="EMBL" id="QEAM01000521">
    <property type="protein sequence ID" value="TPX39136.1"/>
    <property type="molecule type" value="Genomic_DNA"/>
</dbReference>
<reference evidence="6 7" key="1">
    <citation type="journal article" date="2019" name="Sci. Rep.">
        <title>Comparative genomics of chytrid fungi reveal insights into the obligate biotrophic and pathogenic lifestyle of Synchytrium endobioticum.</title>
        <authorList>
            <person name="van de Vossenberg B.T.L.H."/>
            <person name="Warris S."/>
            <person name="Nguyen H.D.T."/>
            <person name="van Gent-Pelzer M.P.E."/>
            <person name="Joly D.L."/>
            <person name="van de Geest H.C."/>
            <person name="Bonants P.J.M."/>
            <person name="Smith D.S."/>
            <person name="Levesque C.A."/>
            <person name="van der Lee T.A.J."/>
        </authorList>
    </citation>
    <scope>NUCLEOTIDE SEQUENCE [LARGE SCALE GENOMIC DNA]</scope>
    <source>
        <strain evidence="6 7">LEV6574</strain>
    </source>
</reference>
<dbReference type="SUPFAM" id="SSF55031">
    <property type="entry name" value="Bacterial exopeptidase dimerisation domain"/>
    <property type="match status" value="1"/>
</dbReference>
<dbReference type="PIRSF" id="PIRSF005962">
    <property type="entry name" value="Pept_M20D_amidohydro"/>
    <property type="match status" value="1"/>
</dbReference>
<evidence type="ECO:0000256" key="2">
    <source>
        <dbReference type="ARBA" id="ARBA00006247"/>
    </source>
</evidence>
<dbReference type="VEuPathDB" id="FungiDB:SeMB42_g05998"/>
<dbReference type="InterPro" id="IPR011650">
    <property type="entry name" value="Peptidase_M20_dimer"/>
</dbReference>
<dbReference type="NCBIfam" id="TIGR01891">
    <property type="entry name" value="amidohydrolases"/>
    <property type="match status" value="1"/>
</dbReference>
<dbReference type="Proteomes" id="UP000320475">
    <property type="component" value="Unassembled WGS sequence"/>
</dbReference>
<protein>
    <recommendedName>
        <fullName evidence="5">Peptidase M20 dimerisation domain-containing protein</fullName>
    </recommendedName>
</protein>
<dbReference type="FunFam" id="3.30.70.360:FF:000001">
    <property type="entry name" value="N-acetyldiaminopimelate deacetylase"/>
    <property type="match status" value="1"/>
</dbReference>
<dbReference type="PANTHER" id="PTHR11014:SF63">
    <property type="entry name" value="METALLOPEPTIDASE, PUTATIVE (AFU_ORTHOLOGUE AFUA_6G09600)-RELATED"/>
    <property type="match status" value="1"/>
</dbReference>
<dbReference type="InterPro" id="IPR002933">
    <property type="entry name" value="Peptidase_M20"/>
</dbReference>
<evidence type="ECO:0000313" key="7">
    <source>
        <dbReference type="Proteomes" id="UP000320475"/>
    </source>
</evidence>
<feature type="binding site" evidence="4">
    <location>
        <position position="119"/>
    </location>
    <ligand>
        <name>Mn(2+)</name>
        <dbReference type="ChEBI" id="CHEBI:29035"/>
        <label>2</label>
    </ligand>
</feature>
<feature type="binding site" evidence="4">
    <location>
        <position position="385"/>
    </location>
    <ligand>
        <name>Mn(2+)</name>
        <dbReference type="ChEBI" id="CHEBI:29035"/>
        <label>2</label>
    </ligand>
</feature>
<evidence type="ECO:0000256" key="1">
    <source>
        <dbReference type="ARBA" id="ARBA00006153"/>
    </source>
</evidence>
<dbReference type="GO" id="GO:0046872">
    <property type="term" value="F:metal ion binding"/>
    <property type="evidence" value="ECO:0007669"/>
    <property type="project" value="UniProtKB-KW"/>
</dbReference>
<feature type="binding site" evidence="4">
    <location>
        <position position="121"/>
    </location>
    <ligand>
        <name>Mn(2+)</name>
        <dbReference type="ChEBI" id="CHEBI:29035"/>
        <label>2</label>
    </ligand>
</feature>
<comment type="similarity">
    <text evidence="1">Belongs to the peptidase M20 family.</text>
</comment>
<dbReference type="VEuPathDB" id="FungiDB:SeMB42_g07947"/>
<feature type="binding site" evidence="4">
    <location>
        <position position="157"/>
    </location>
    <ligand>
        <name>Mn(2+)</name>
        <dbReference type="ChEBI" id="CHEBI:29035"/>
        <label>2</label>
    </ligand>
</feature>
<organism evidence="6 7">
    <name type="scientific">Synchytrium endobioticum</name>
    <dbReference type="NCBI Taxonomy" id="286115"/>
    <lineage>
        <taxon>Eukaryota</taxon>
        <taxon>Fungi</taxon>
        <taxon>Fungi incertae sedis</taxon>
        <taxon>Chytridiomycota</taxon>
        <taxon>Chytridiomycota incertae sedis</taxon>
        <taxon>Chytridiomycetes</taxon>
        <taxon>Synchytriales</taxon>
        <taxon>Synchytriaceae</taxon>
        <taxon>Synchytrium</taxon>
    </lineage>
</organism>
<feature type="domain" description="Peptidase M20 dimerisation" evidence="5">
    <location>
        <begin position="205"/>
        <end position="300"/>
    </location>
</feature>
<evidence type="ECO:0000259" key="5">
    <source>
        <dbReference type="Pfam" id="PF07687"/>
    </source>
</evidence>
<dbReference type="CDD" id="cd03886">
    <property type="entry name" value="M20_Acy1"/>
    <property type="match status" value="1"/>
</dbReference>
<comment type="cofactor">
    <cofactor evidence="4">
        <name>Mn(2+)</name>
        <dbReference type="ChEBI" id="CHEBI:29035"/>
    </cofactor>
    <text evidence="4">The Mn(2+) ion enhances activity.</text>
</comment>
<dbReference type="Gene3D" id="3.30.70.360">
    <property type="match status" value="1"/>
</dbReference>
<evidence type="ECO:0000313" key="6">
    <source>
        <dbReference type="EMBL" id="TPX39136.1"/>
    </source>
</evidence>
<dbReference type="InterPro" id="IPR036264">
    <property type="entry name" value="Bact_exopeptidase_dim_dom"/>
</dbReference>
<accession>A0A507CKY4</accession>
<evidence type="ECO:0000256" key="4">
    <source>
        <dbReference type="PIRSR" id="PIRSR005962-1"/>
    </source>
</evidence>
<name>A0A507CKY4_9FUNG</name>
<dbReference type="Pfam" id="PF07687">
    <property type="entry name" value="M20_dimer"/>
    <property type="match status" value="1"/>
</dbReference>
<evidence type="ECO:0000256" key="3">
    <source>
        <dbReference type="ARBA" id="ARBA00022801"/>
    </source>
</evidence>
<proteinExistence type="inferred from homology"/>
<dbReference type="InterPro" id="IPR017439">
    <property type="entry name" value="Amidohydrolase"/>
</dbReference>
<dbReference type="GO" id="GO:0016787">
    <property type="term" value="F:hydrolase activity"/>
    <property type="evidence" value="ECO:0007669"/>
    <property type="project" value="UniProtKB-KW"/>
</dbReference>
<keyword evidence="3" id="KW-0378">Hydrolase</keyword>
<dbReference type="PANTHER" id="PTHR11014">
    <property type="entry name" value="PEPTIDASE M20 FAMILY MEMBER"/>
    <property type="match status" value="1"/>
</dbReference>
<gene>
    <name evidence="6" type="ORF">SeLEV6574_g07415</name>
</gene>
<keyword evidence="4" id="KW-0464">Manganese</keyword>
<dbReference type="Pfam" id="PF01546">
    <property type="entry name" value="Peptidase_M20"/>
    <property type="match status" value="1"/>
</dbReference>
<dbReference type="Gene3D" id="3.40.630.10">
    <property type="entry name" value="Zn peptidases"/>
    <property type="match status" value="1"/>
</dbReference>
<comment type="caution">
    <text evidence="6">The sequence shown here is derived from an EMBL/GenBank/DDBJ whole genome shotgun (WGS) entry which is preliminary data.</text>
</comment>
<dbReference type="OrthoDB" id="6119954at2759"/>
<dbReference type="SUPFAM" id="SSF53187">
    <property type="entry name" value="Zn-dependent exopeptidases"/>
    <property type="match status" value="1"/>
</dbReference>
<dbReference type="AlphaFoldDB" id="A0A507CKY4"/>
<feature type="binding site" evidence="4">
    <location>
        <position position="185"/>
    </location>
    <ligand>
        <name>Mn(2+)</name>
        <dbReference type="ChEBI" id="CHEBI:29035"/>
        <label>2</label>
    </ligand>
</feature>